<dbReference type="Pfam" id="PF07209">
    <property type="entry name" value="DUF1415"/>
    <property type="match status" value="1"/>
</dbReference>
<evidence type="ECO:0000256" key="2">
    <source>
        <dbReference type="SAM" id="SignalP"/>
    </source>
</evidence>
<evidence type="ECO:0000256" key="1">
    <source>
        <dbReference type="SAM" id="MobiDB-lite"/>
    </source>
</evidence>
<dbReference type="EMBL" id="AZIL01001690">
    <property type="protein sequence ID" value="EWM23316.1"/>
    <property type="molecule type" value="Genomic_DNA"/>
</dbReference>
<sequence>MMLRHLMLTATVAASNAGCSCFFMGWTRRAAPASSLTRFLTHSRRPSPQPACSATLSSSSAKRQEAKGKMFPDALSPIERMQLLRARAQLEDGDLPVSKAEQHASSDPPSFVNPSEVHRHTILNWVQSMVIDFKLCPWASPALKANELKIVVAPVSSSLHGLLENVVEEASLLASMSERPEDQNLTTLIGVPGPLLSDFQDFLDLVAVVDECLDELDLRGKVQVASFHPDFAFEDSTGDDVENFTNRSPLPILHLLREVEVSRALGGYLGDPACIYERNKITMKEAGAEQLRAVLTACQRMNFKA</sequence>
<dbReference type="InterPro" id="IPR009858">
    <property type="entry name" value="DUF1415"/>
</dbReference>
<name>W7TS02_9STRA</name>
<feature type="region of interest" description="Disordered" evidence="1">
    <location>
        <begin position="41"/>
        <end position="69"/>
    </location>
</feature>
<feature type="signal peptide" evidence="2">
    <location>
        <begin position="1"/>
        <end position="17"/>
    </location>
</feature>
<keyword evidence="4" id="KW-1185">Reference proteome</keyword>
<evidence type="ECO:0000313" key="4">
    <source>
        <dbReference type="Proteomes" id="UP000019335"/>
    </source>
</evidence>
<evidence type="ECO:0008006" key="5">
    <source>
        <dbReference type="Google" id="ProtNLM"/>
    </source>
</evidence>
<evidence type="ECO:0000313" key="3">
    <source>
        <dbReference type="EMBL" id="EWM23316.1"/>
    </source>
</evidence>
<protein>
    <recommendedName>
        <fullName evidence="5">DUF1415 domain-containing protein</fullName>
    </recommendedName>
</protein>
<comment type="caution">
    <text evidence="3">The sequence shown here is derived from an EMBL/GenBank/DDBJ whole genome shotgun (WGS) entry which is preliminary data.</text>
</comment>
<proteinExistence type="predicted"/>
<feature type="compositionally biased region" description="Polar residues" evidence="1">
    <location>
        <begin position="50"/>
        <end position="61"/>
    </location>
</feature>
<keyword evidence="2" id="KW-0732">Signal</keyword>
<reference evidence="3 4" key="1">
    <citation type="journal article" date="2014" name="Mol. Plant">
        <title>Chromosome Scale Genome Assembly and Transcriptome Profiling of Nannochloropsis gaditana in Nitrogen Depletion.</title>
        <authorList>
            <person name="Corteggiani Carpinelli E."/>
            <person name="Telatin A."/>
            <person name="Vitulo N."/>
            <person name="Forcato C."/>
            <person name="D'Angelo M."/>
            <person name="Schiavon R."/>
            <person name="Vezzi A."/>
            <person name="Giacometti G.M."/>
            <person name="Morosinotto T."/>
            <person name="Valle G."/>
        </authorList>
    </citation>
    <scope>NUCLEOTIDE SEQUENCE [LARGE SCALE GENOMIC DNA]</scope>
    <source>
        <strain evidence="3 4">B-31</strain>
    </source>
</reference>
<feature type="chain" id="PRO_5004904568" description="DUF1415 domain-containing protein" evidence="2">
    <location>
        <begin position="18"/>
        <end position="305"/>
    </location>
</feature>
<accession>W7TS02</accession>
<organism evidence="3 4">
    <name type="scientific">Nannochloropsis gaditana</name>
    <dbReference type="NCBI Taxonomy" id="72520"/>
    <lineage>
        <taxon>Eukaryota</taxon>
        <taxon>Sar</taxon>
        <taxon>Stramenopiles</taxon>
        <taxon>Ochrophyta</taxon>
        <taxon>Eustigmatophyceae</taxon>
        <taxon>Eustigmatales</taxon>
        <taxon>Monodopsidaceae</taxon>
        <taxon>Nannochloropsis</taxon>
    </lineage>
</organism>
<dbReference type="Proteomes" id="UP000019335">
    <property type="component" value="Chromosome 17"/>
</dbReference>
<dbReference type="PROSITE" id="PS51257">
    <property type="entry name" value="PROKAR_LIPOPROTEIN"/>
    <property type="match status" value="1"/>
</dbReference>
<dbReference type="OrthoDB" id="42978at2759"/>
<dbReference type="AlphaFoldDB" id="W7TS02"/>
<gene>
    <name evidence="3" type="ORF">Naga_100053g13</name>
</gene>